<protein>
    <submittedName>
        <fullName evidence="2">Uncharacterized protein</fullName>
    </submittedName>
</protein>
<feature type="compositionally biased region" description="Pro residues" evidence="1">
    <location>
        <begin position="121"/>
        <end position="138"/>
    </location>
</feature>
<feature type="compositionally biased region" description="Basic residues" evidence="1">
    <location>
        <begin position="58"/>
        <end position="76"/>
    </location>
</feature>
<dbReference type="AlphaFoldDB" id="A0A317YC04"/>
<reference evidence="2" key="1">
    <citation type="journal article" date="2018" name="Nat. Genet.">
        <title>Extensive intraspecific gene order and gene structural variations between Mo17 and other maize genomes.</title>
        <authorList>
            <person name="Sun S."/>
            <person name="Zhou Y."/>
            <person name="Chen J."/>
            <person name="Shi J."/>
            <person name="Zhao H."/>
            <person name="Zhao H."/>
            <person name="Song W."/>
            <person name="Zhang M."/>
            <person name="Cui Y."/>
            <person name="Dong X."/>
            <person name="Liu H."/>
            <person name="Ma X."/>
            <person name="Jiao Y."/>
            <person name="Wang B."/>
            <person name="Wei X."/>
            <person name="Stein J.C."/>
            <person name="Glaubitz J.C."/>
            <person name="Lu F."/>
            <person name="Yu G."/>
            <person name="Liang C."/>
            <person name="Fengler K."/>
            <person name="Li B."/>
            <person name="Rafalski A."/>
            <person name="Schnable P.S."/>
            <person name="Ware D.H."/>
            <person name="Buckler E.S."/>
            <person name="Lai J."/>
        </authorList>
    </citation>
    <scope>NUCLEOTIDE SEQUENCE [LARGE SCALE GENOMIC DNA]</scope>
    <source>
        <tissue evidence="2">Seedling</tissue>
    </source>
</reference>
<accession>A0A317YC04</accession>
<dbReference type="Proteomes" id="UP000251960">
    <property type="component" value="Chromosome 1"/>
</dbReference>
<dbReference type="EMBL" id="NCVQ01000001">
    <property type="protein sequence ID" value="PWZ56207.1"/>
    <property type="molecule type" value="Genomic_DNA"/>
</dbReference>
<feature type="compositionally biased region" description="Basic and acidic residues" evidence="1">
    <location>
        <begin position="18"/>
        <end position="37"/>
    </location>
</feature>
<proteinExistence type="predicted"/>
<feature type="region of interest" description="Disordered" evidence="1">
    <location>
        <begin position="1"/>
        <end position="79"/>
    </location>
</feature>
<name>A0A317YC04_MAIZE</name>
<evidence type="ECO:0000313" key="2">
    <source>
        <dbReference type="EMBL" id="PWZ56207.1"/>
    </source>
</evidence>
<gene>
    <name evidence="2" type="ORF">Zm00014a_034132</name>
</gene>
<organism evidence="2">
    <name type="scientific">Zea mays</name>
    <name type="common">Maize</name>
    <dbReference type="NCBI Taxonomy" id="4577"/>
    <lineage>
        <taxon>Eukaryota</taxon>
        <taxon>Viridiplantae</taxon>
        <taxon>Streptophyta</taxon>
        <taxon>Embryophyta</taxon>
        <taxon>Tracheophyta</taxon>
        <taxon>Spermatophyta</taxon>
        <taxon>Magnoliopsida</taxon>
        <taxon>Liliopsida</taxon>
        <taxon>Poales</taxon>
        <taxon>Poaceae</taxon>
        <taxon>PACMAD clade</taxon>
        <taxon>Panicoideae</taxon>
        <taxon>Andropogonodae</taxon>
        <taxon>Andropogoneae</taxon>
        <taxon>Tripsacinae</taxon>
        <taxon>Zea</taxon>
    </lineage>
</organism>
<sequence>ERRRRKPRRSELGSRPPLELRRVHCHGELRPDVRNPERAPISPSPPYFSLPALTRRPPCSRHRRPGAPSRLRRRRGVPGARLEVKNLSRPYWPLFCSLLRLIARRSCLPPPPSHSAVSHPPGAPAPTQTPPMDSPCPP</sequence>
<evidence type="ECO:0000256" key="1">
    <source>
        <dbReference type="SAM" id="MobiDB-lite"/>
    </source>
</evidence>
<comment type="caution">
    <text evidence="2">The sequence shown here is derived from an EMBL/GenBank/DDBJ whole genome shotgun (WGS) entry which is preliminary data.</text>
</comment>
<feature type="non-terminal residue" evidence="2">
    <location>
        <position position="1"/>
    </location>
</feature>
<feature type="region of interest" description="Disordered" evidence="1">
    <location>
        <begin position="109"/>
        <end position="138"/>
    </location>
</feature>